<reference evidence="1" key="1">
    <citation type="submission" date="2015-04" db="UniProtKB">
        <authorList>
            <consortium name="EnsemblPlants"/>
        </authorList>
    </citation>
    <scope>IDENTIFICATION</scope>
</reference>
<evidence type="ECO:0000313" key="2">
    <source>
        <dbReference type="Proteomes" id="UP000008021"/>
    </source>
</evidence>
<dbReference type="Proteomes" id="UP000008021">
    <property type="component" value="Chromosome 9"/>
</dbReference>
<keyword evidence="2" id="KW-1185">Reference proteome</keyword>
<accession>A0A0E0EUY7</accession>
<dbReference type="Gramene" id="OMERI09G14770.1">
    <property type="protein sequence ID" value="OMERI09G14770.1"/>
    <property type="gene ID" value="OMERI09G14770"/>
</dbReference>
<organism evidence="1">
    <name type="scientific">Oryza meridionalis</name>
    <dbReference type="NCBI Taxonomy" id="40149"/>
    <lineage>
        <taxon>Eukaryota</taxon>
        <taxon>Viridiplantae</taxon>
        <taxon>Streptophyta</taxon>
        <taxon>Embryophyta</taxon>
        <taxon>Tracheophyta</taxon>
        <taxon>Spermatophyta</taxon>
        <taxon>Magnoliopsida</taxon>
        <taxon>Liliopsida</taxon>
        <taxon>Poales</taxon>
        <taxon>Poaceae</taxon>
        <taxon>BOP clade</taxon>
        <taxon>Oryzoideae</taxon>
        <taxon>Oryzeae</taxon>
        <taxon>Oryzinae</taxon>
        <taxon>Oryza</taxon>
    </lineage>
</organism>
<protein>
    <submittedName>
        <fullName evidence="1">Uncharacterized protein</fullName>
    </submittedName>
</protein>
<name>A0A0E0EUY7_9ORYZ</name>
<dbReference type="AlphaFoldDB" id="A0A0E0EUY7"/>
<dbReference type="HOGENOM" id="CLU_1410844_0_0_1"/>
<sequence length="193" mass="21500">MEYSVGIFLQSRRQEWGPTCQRLTGGGKAWGPACQWEMEERDSWGPAVSGLEEVFFLLSPARLGPGAARRRAVAAGRGEASGGQGRWRQTPARLRRRRRRWKARLGSASSSCSRFARLGAARYRGGGARLRGRWPGEAAVTSGGAPAATEALGGAAQRLERRYREQNEREKRRERWQEMVMVWEEGARAASLL</sequence>
<evidence type="ECO:0000313" key="1">
    <source>
        <dbReference type="EnsemblPlants" id="OMERI09G14770.1"/>
    </source>
</evidence>
<proteinExistence type="predicted"/>
<reference evidence="1" key="2">
    <citation type="submission" date="2018-05" db="EMBL/GenBank/DDBJ databases">
        <title>OmerRS3 (Oryza meridionalis Reference Sequence Version 3).</title>
        <authorList>
            <person name="Zhang J."/>
            <person name="Kudrna D."/>
            <person name="Lee S."/>
            <person name="Talag J."/>
            <person name="Welchert J."/>
            <person name="Wing R.A."/>
        </authorList>
    </citation>
    <scope>NUCLEOTIDE SEQUENCE [LARGE SCALE GENOMIC DNA]</scope>
    <source>
        <strain evidence="1">cv. OR44</strain>
    </source>
</reference>
<dbReference type="EnsemblPlants" id="OMERI09G14770.1">
    <property type="protein sequence ID" value="OMERI09G14770.1"/>
    <property type="gene ID" value="OMERI09G14770"/>
</dbReference>